<dbReference type="AlphaFoldDB" id="A0AAV1YAX8"/>
<protein>
    <submittedName>
        <fullName evidence="1">Uncharacterized protein</fullName>
    </submittedName>
</protein>
<dbReference type="Gene3D" id="3.40.50.2000">
    <property type="entry name" value="Glycogen Phosphorylase B"/>
    <property type="match status" value="1"/>
</dbReference>
<evidence type="ECO:0000313" key="1">
    <source>
        <dbReference type="EMBL" id="CAL0331017.1"/>
    </source>
</evidence>
<comment type="caution">
    <text evidence="1">The sequence shown here is derived from an EMBL/GenBank/DDBJ whole genome shotgun (WGS) entry which is preliminary data.</text>
</comment>
<name>A0AAV1YAX8_LUPLU</name>
<proteinExistence type="predicted"/>
<gene>
    <name evidence="1" type="ORF">LLUT_LOCUS32077</name>
</gene>
<dbReference type="SUPFAM" id="SSF53756">
    <property type="entry name" value="UDP-Glycosyltransferase/glycogen phosphorylase"/>
    <property type="match status" value="1"/>
</dbReference>
<sequence>MGNLTPYLHLSNNLARRGHTISFFIPKRTQTKLQPLNLHPYLITFFAPHVHGLPHHAETTTDVPFSLFTLIATVIDQTKKDIELILKKLKSQLVFFDFQ</sequence>
<evidence type="ECO:0000313" key="2">
    <source>
        <dbReference type="Proteomes" id="UP001497480"/>
    </source>
</evidence>
<organism evidence="1 2">
    <name type="scientific">Lupinus luteus</name>
    <name type="common">European yellow lupine</name>
    <dbReference type="NCBI Taxonomy" id="3873"/>
    <lineage>
        <taxon>Eukaryota</taxon>
        <taxon>Viridiplantae</taxon>
        <taxon>Streptophyta</taxon>
        <taxon>Embryophyta</taxon>
        <taxon>Tracheophyta</taxon>
        <taxon>Spermatophyta</taxon>
        <taxon>Magnoliopsida</taxon>
        <taxon>eudicotyledons</taxon>
        <taxon>Gunneridae</taxon>
        <taxon>Pentapetalae</taxon>
        <taxon>rosids</taxon>
        <taxon>fabids</taxon>
        <taxon>Fabales</taxon>
        <taxon>Fabaceae</taxon>
        <taxon>Papilionoideae</taxon>
        <taxon>50 kb inversion clade</taxon>
        <taxon>genistoids sensu lato</taxon>
        <taxon>core genistoids</taxon>
        <taxon>Genisteae</taxon>
        <taxon>Lupinus</taxon>
    </lineage>
</organism>
<dbReference type="EMBL" id="CAXHTB010000023">
    <property type="protein sequence ID" value="CAL0331017.1"/>
    <property type="molecule type" value="Genomic_DNA"/>
</dbReference>
<dbReference type="Proteomes" id="UP001497480">
    <property type="component" value="Unassembled WGS sequence"/>
</dbReference>
<reference evidence="1 2" key="1">
    <citation type="submission" date="2024-03" db="EMBL/GenBank/DDBJ databases">
        <authorList>
            <person name="Martinez-Hernandez J."/>
        </authorList>
    </citation>
    <scope>NUCLEOTIDE SEQUENCE [LARGE SCALE GENOMIC DNA]</scope>
</reference>
<keyword evidence="2" id="KW-1185">Reference proteome</keyword>
<accession>A0AAV1YAX8</accession>